<dbReference type="Gene3D" id="2.40.128.130">
    <property type="entry name" value="Autotransporter beta-domain"/>
    <property type="match status" value="1"/>
</dbReference>
<dbReference type="SUPFAM" id="SSF103515">
    <property type="entry name" value="Autotransporter"/>
    <property type="match status" value="1"/>
</dbReference>
<evidence type="ECO:0000313" key="3">
    <source>
        <dbReference type="EMBL" id="QEF98787.1"/>
    </source>
</evidence>
<evidence type="ECO:0000259" key="2">
    <source>
        <dbReference type="PROSITE" id="PS51208"/>
    </source>
</evidence>
<dbReference type="Proteomes" id="UP000321353">
    <property type="component" value="Chromosome"/>
</dbReference>
<dbReference type="EMBL" id="CP036264">
    <property type="protein sequence ID" value="QEF98787.1"/>
    <property type="molecule type" value="Genomic_DNA"/>
</dbReference>
<dbReference type="Pfam" id="PF03797">
    <property type="entry name" value="Autotransporter"/>
    <property type="match status" value="1"/>
</dbReference>
<gene>
    <name evidence="3" type="ORF">Mal15_28430</name>
</gene>
<proteinExistence type="predicted"/>
<dbReference type="SMART" id="SM00869">
    <property type="entry name" value="Autotransporter"/>
    <property type="match status" value="1"/>
</dbReference>
<evidence type="ECO:0000256" key="1">
    <source>
        <dbReference type="SAM" id="SignalP"/>
    </source>
</evidence>
<feature type="domain" description="Autotransporter" evidence="2">
    <location>
        <begin position="359"/>
        <end position="640"/>
    </location>
</feature>
<keyword evidence="4" id="KW-1185">Reference proteome</keyword>
<evidence type="ECO:0000313" key="4">
    <source>
        <dbReference type="Proteomes" id="UP000321353"/>
    </source>
</evidence>
<reference evidence="3 4" key="1">
    <citation type="submission" date="2019-02" db="EMBL/GenBank/DDBJ databases">
        <title>Planctomycetal bacteria perform biofilm scaping via a novel small molecule.</title>
        <authorList>
            <person name="Jeske O."/>
            <person name="Boedeker C."/>
            <person name="Wiegand S."/>
            <person name="Breitling P."/>
            <person name="Kallscheuer N."/>
            <person name="Jogler M."/>
            <person name="Rohde M."/>
            <person name="Petersen J."/>
            <person name="Medema M.H."/>
            <person name="Surup F."/>
            <person name="Jogler C."/>
        </authorList>
    </citation>
    <scope>NUCLEOTIDE SEQUENCE [LARGE SCALE GENOMIC DNA]</scope>
    <source>
        <strain evidence="3 4">Mal15</strain>
    </source>
</reference>
<accession>A0A5B9MIE7</accession>
<keyword evidence="1" id="KW-0732">Signal</keyword>
<protein>
    <submittedName>
        <fullName evidence="3">Autotransporter beta-domain protein</fullName>
    </submittedName>
</protein>
<name>A0A5B9MIE7_9BACT</name>
<sequence length="640" mass="66350" precursor="true">MLKEPHSLVLRNLRRCALLAILGSAVSVQSASSADLIVDSAADSGTGSLREALTNAAAGDRIVFDFPVDTTITLSSDLPSITGNLSFTTRDPINVTIDRAGVAGALNLAGGTIDPTNLNVANPVDDPDFVVASGVTVVGNGTVTGDIGPSGTAFGTLSPGANANAGTIGIFDVDGDLDLTGGTVQLDLSTSGGTTTSDRVTVSGTATVDSADLSIRFNGDQFAAGQTFLVLDAGTISGTLSSPTPPIDVPDRPFLELVFDSSLPANQIGFAIQDNGAPFSTVVTGCNQLSAVEVFEDLRGSSHTGVDALVNSAGETMVAAANAISGSIYPSLIGAEIVHIQNNIESIRDRVLLQRYDGVRPPAIMSWARAYGVSASTEEDHCETPGYYQEFGGMELGLGLSNKNGLSSHLFAHLGGGKLEMSGVEQHADIESYRGGGSIEYVGDSLYLLAAGGGGVQTYDVNRSFSVIEGSTAAQSSFDGTAGFAYFETGTVFVWQAISWVPYLGLHGSRVELDAINETGDVDFALTNPGGSGDSMRGVLGLGMEQSGGLGNVVATTRVRFGWMHEYLDPNEIFVSSVANTSVMSQLTDRGVDAGRDWGFVRAQLDLFRFLGGQASIAYQGQANSRSSFNSLAGGVQWVR</sequence>
<dbReference type="InterPro" id="IPR036709">
    <property type="entry name" value="Autotransporte_beta_dom_sf"/>
</dbReference>
<dbReference type="AlphaFoldDB" id="A0A5B9MIE7"/>
<feature type="signal peptide" evidence="1">
    <location>
        <begin position="1"/>
        <end position="30"/>
    </location>
</feature>
<feature type="chain" id="PRO_5023088918" evidence="1">
    <location>
        <begin position="31"/>
        <end position="640"/>
    </location>
</feature>
<dbReference type="PROSITE" id="PS51208">
    <property type="entry name" value="AUTOTRANSPORTER"/>
    <property type="match status" value="1"/>
</dbReference>
<organism evidence="3 4">
    <name type="scientific">Stieleria maiorica</name>
    <dbReference type="NCBI Taxonomy" id="2795974"/>
    <lineage>
        <taxon>Bacteria</taxon>
        <taxon>Pseudomonadati</taxon>
        <taxon>Planctomycetota</taxon>
        <taxon>Planctomycetia</taxon>
        <taxon>Pirellulales</taxon>
        <taxon>Pirellulaceae</taxon>
        <taxon>Stieleria</taxon>
    </lineage>
</organism>
<dbReference type="KEGG" id="smam:Mal15_28430"/>
<dbReference type="InterPro" id="IPR005546">
    <property type="entry name" value="Autotransporte_beta"/>
</dbReference>